<name>A0ABU1GB05_9GAMM</name>
<dbReference type="CDD" id="cd06124">
    <property type="entry name" value="cupin_NimR-like_N"/>
    <property type="match status" value="1"/>
</dbReference>
<evidence type="ECO:0000256" key="1">
    <source>
        <dbReference type="ARBA" id="ARBA00023015"/>
    </source>
</evidence>
<dbReference type="EMBL" id="JARWAI010000004">
    <property type="protein sequence ID" value="MDR5874631.1"/>
    <property type="molecule type" value="Genomic_DNA"/>
</dbReference>
<dbReference type="PRINTS" id="PR00032">
    <property type="entry name" value="HTHARAC"/>
</dbReference>
<accession>A0ABU1GB05</accession>
<dbReference type="InterPro" id="IPR020449">
    <property type="entry name" value="Tscrpt_reg_AraC-type_HTH"/>
</dbReference>
<dbReference type="InterPro" id="IPR018062">
    <property type="entry name" value="HTH_AraC-typ_CS"/>
</dbReference>
<dbReference type="SUPFAM" id="SSF46689">
    <property type="entry name" value="Homeodomain-like"/>
    <property type="match status" value="2"/>
</dbReference>
<organism evidence="5 6">
    <name type="scientific">Vreelandella gomseomensis</name>
    <dbReference type="NCBI Taxonomy" id="370766"/>
    <lineage>
        <taxon>Bacteria</taxon>
        <taxon>Pseudomonadati</taxon>
        <taxon>Pseudomonadota</taxon>
        <taxon>Gammaproteobacteria</taxon>
        <taxon>Oceanospirillales</taxon>
        <taxon>Halomonadaceae</taxon>
        <taxon>Vreelandella</taxon>
    </lineage>
</organism>
<feature type="domain" description="HTH araC/xylS-type" evidence="4">
    <location>
        <begin position="161"/>
        <end position="258"/>
    </location>
</feature>
<dbReference type="Gene3D" id="1.10.10.60">
    <property type="entry name" value="Homeodomain-like"/>
    <property type="match status" value="1"/>
</dbReference>
<keyword evidence="1" id="KW-0805">Transcription regulation</keyword>
<dbReference type="Proteomes" id="UP001269267">
    <property type="component" value="Unassembled WGS sequence"/>
</dbReference>
<keyword evidence="3" id="KW-0804">Transcription</keyword>
<reference evidence="5 6" key="1">
    <citation type="submission" date="2023-04" db="EMBL/GenBank/DDBJ databases">
        <title>A long-awaited taxogenomic arrangement of the family Halomonadaceae.</title>
        <authorList>
            <person name="De La Haba R."/>
            <person name="Chuvochina M."/>
            <person name="Wittouck S."/>
            <person name="Arahal D.R."/>
            <person name="Sanchez-Porro C."/>
            <person name="Hugenholtz P."/>
            <person name="Ventosa A."/>
        </authorList>
    </citation>
    <scope>NUCLEOTIDE SEQUENCE [LARGE SCALE GENOMIC DNA]</scope>
    <source>
        <strain evidence="5 6">DSM 18042</strain>
    </source>
</reference>
<proteinExistence type="predicted"/>
<evidence type="ECO:0000259" key="4">
    <source>
        <dbReference type="PROSITE" id="PS01124"/>
    </source>
</evidence>
<gene>
    <name evidence="5" type="ORF">QC815_06800</name>
</gene>
<keyword evidence="6" id="KW-1185">Reference proteome</keyword>
<sequence>MTLPMIPPELASSEEAPIIMSVIKRSNDVRETGSHCHSRGQLLGATHGLISIDAGECRWVVPATHGVWIPPNVKHSLLGSHGPFNGWSIYVAEPACTDLPDKQCVLELSGLLREAVNRATLWEYKELEPAQIRLANVIIDEIRTMRNIPLGLPLPKDTRSLKVAMALSDNPGDDRCLEDWAVWAGVSSRTLRRLFTKETGFNFTEWRQRARLLKSLEMLAAGKNVTTIALDLNYENVSAFIALFRRTFGATPGHYKNMMRGGLNNHLNP</sequence>
<evidence type="ECO:0000256" key="3">
    <source>
        <dbReference type="ARBA" id="ARBA00023163"/>
    </source>
</evidence>
<protein>
    <submittedName>
        <fullName evidence="5">Helix-turn-helix transcriptional regulator</fullName>
    </submittedName>
</protein>
<dbReference type="PROSITE" id="PS00041">
    <property type="entry name" value="HTH_ARAC_FAMILY_1"/>
    <property type="match status" value="1"/>
</dbReference>
<dbReference type="PANTHER" id="PTHR11019">
    <property type="entry name" value="HTH-TYPE TRANSCRIPTIONAL REGULATOR NIMR"/>
    <property type="match status" value="1"/>
</dbReference>
<dbReference type="InterPro" id="IPR018060">
    <property type="entry name" value="HTH_AraC"/>
</dbReference>
<dbReference type="InterPro" id="IPR009057">
    <property type="entry name" value="Homeodomain-like_sf"/>
</dbReference>
<evidence type="ECO:0000313" key="5">
    <source>
        <dbReference type="EMBL" id="MDR5874631.1"/>
    </source>
</evidence>
<dbReference type="PROSITE" id="PS01124">
    <property type="entry name" value="HTH_ARAC_FAMILY_2"/>
    <property type="match status" value="1"/>
</dbReference>
<dbReference type="SUPFAM" id="SSF51182">
    <property type="entry name" value="RmlC-like cupins"/>
    <property type="match status" value="1"/>
</dbReference>
<comment type="caution">
    <text evidence="5">The sequence shown here is derived from an EMBL/GenBank/DDBJ whole genome shotgun (WGS) entry which is preliminary data.</text>
</comment>
<dbReference type="InterPro" id="IPR011051">
    <property type="entry name" value="RmlC_Cupin_sf"/>
</dbReference>
<dbReference type="RefSeq" id="WP_309767662.1">
    <property type="nucleotide sequence ID" value="NZ_JARWAI010000004.1"/>
</dbReference>
<evidence type="ECO:0000256" key="2">
    <source>
        <dbReference type="ARBA" id="ARBA00023125"/>
    </source>
</evidence>
<dbReference type="PANTHER" id="PTHR11019:SF199">
    <property type="entry name" value="HTH-TYPE TRANSCRIPTIONAL REGULATOR NIMR"/>
    <property type="match status" value="1"/>
</dbReference>
<keyword evidence="2" id="KW-0238">DNA-binding</keyword>
<dbReference type="Pfam" id="PF12833">
    <property type="entry name" value="HTH_18"/>
    <property type="match status" value="1"/>
</dbReference>
<dbReference type="SMART" id="SM00342">
    <property type="entry name" value="HTH_ARAC"/>
    <property type="match status" value="1"/>
</dbReference>
<evidence type="ECO:0000313" key="6">
    <source>
        <dbReference type="Proteomes" id="UP001269267"/>
    </source>
</evidence>